<dbReference type="GO" id="GO:0036228">
    <property type="term" value="P:protein localization to nuclear inner membrane"/>
    <property type="evidence" value="ECO:0007669"/>
    <property type="project" value="TreeGrafter"/>
</dbReference>
<evidence type="ECO:0000313" key="7">
    <source>
        <dbReference type="EMBL" id="KAE9528079.1"/>
    </source>
</evidence>
<reference evidence="7 8" key="1">
    <citation type="submission" date="2019-08" db="EMBL/GenBank/DDBJ databases">
        <title>The genome of the soybean aphid Biotype 1, its phylome, world population structure and adaptation to the North American continent.</title>
        <authorList>
            <person name="Giordano R."/>
            <person name="Donthu R.K."/>
            <person name="Hernandez A.G."/>
            <person name="Wright C.L."/>
            <person name="Zimin A.V."/>
        </authorList>
    </citation>
    <scope>NUCLEOTIDE SEQUENCE [LARGE SCALE GENOMIC DNA]</scope>
    <source>
        <tissue evidence="7">Whole aphids</tissue>
    </source>
</reference>
<name>A0A6G0T953_APHGL</name>
<protein>
    <recommendedName>
        <fullName evidence="6">Nucleoporin Nup54 alpha-helical domain-containing protein</fullName>
    </recommendedName>
</protein>
<dbReference type="InterPro" id="IPR025712">
    <property type="entry name" value="Nup54_alpha-helical_dom"/>
</dbReference>
<dbReference type="AlphaFoldDB" id="A0A6G0T953"/>
<comment type="caution">
    <text evidence="7">The sequence shown here is derived from an EMBL/GenBank/DDBJ whole genome shotgun (WGS) entry which is preliminary data.</text>
</comment>
<dbReference type="GO" id="GO:0044613">
    <property type="term" value="C:nuclear pore central transport channel"/>
    <property type="evidence" value="ECO:0007669"/>
    <property type="project" value="TreeGrafter"/>
</dbReference>
<dbReference type="PANTHER" id="PTHR13000:SF0">
    <property type="entry name" value="NUCLEOPORIN P54"/>
    <property type="match status" value="1"/>
</dbReference>
<dbReference type="OrthoDB" id="6162375at2759"/>
<feature type="compositionally biased region" description="Polar residues" evidence="5">
    <location>
        <begin position="139"/>
        <end position="157"/>
    </location>
</feature>
<evidence type="ECO:0000259" key="6">
    <source>
        <dbReference type="Pfam" id="PF13874"/>
    </source>
</evidence>
<feature type="domain" description="Nucleoporin Nup54 alpha-helical" evidence="6">
    <location>
        <begin position="363"/>
        <end position="498"/>
    </location>
</feature>
<evidence type="ECO:0000256" key="4">
    <source>
        <dbReference type="SAM" id="Coils"/>
    </source>
</evidence>
<dbReference type="EMBL" id="VYZN01000049">
    <property type="protein sequence ID" value="KAE9528079.1"/>
    <property type="molecule type" value="Genomic_DNA"/>
</dbReference>
<feature type="region of interest" description="Disordered" evidence="5">
    <location>
        <begin position="139"/>
        <end position="176"/>
    </location>
</feature>
<keyword evidence="4" id="KW-0175">Coiled coil</keyword>
<dbReference type="InterPro" id="IPR024864">
    <property type="entry name" value="Nup54/Nup57/Nup44"/>
</dbReference>
<accession>A0A6G0T953</accession>
<dbReference type="Proteomes" id="UP000475862">
    <property type="component" value="Unassembled WGS sequence"/>
</dbReference>
<organism evidence="7 8">
    <name type="scientific">Aphis glycines</name>
    <name type="common">Soybean aphid</name>
    <dbReference type="NCBI Taxonomy" id="307491"/>
    <lineage>
        <taxon>Eukaryota</taxon>
        <taxon>Metazoa</taxon>
        <taxon>Ecdysozoa</taxon>
        <taxon>Arthropoda</taxon>
        <taxon>Hexapoda</taxon>
        <taxon>Insecta</taxon>
        <taxon>Pterygota</taxon>
        <taxon>Neoptera</taxon>
        <taxon>Paraneoptera</taxon>
        <taxon>Hemiptera</taxon>
        <taxon>Sternorrhyncha</taxon>
        <taxon>Aphidomorpha</taxon>
        <taxon>Aphidoidea</taxon>
        <taxon>Aphididae</taxon>
        <taxon>Aphidini</taxon>
        <taxon>Aphis</taxon>
        <taxon>Aphis</taxon>
    </lineage>
</organism>
<dbReference type="GO" id="GO:0006607">
    <property type="term" value="P:NLS-bearing protein import into nucleus"/>
    <property type="evidence" value="ECO:0007669"/>
    <property type="project" value="TreeGrafter"/>
</dbReference>
<dbReference type="GO" id="GO:0006999">
    <property type="term" value="P:nuclear pore organization"/>
    <property type="evidence" value="ECO:0007669"/>
    <property type="project" value="TreeGrafter"/>
</dbReference>
<keyword evidence="3" id="KW-0539">Nucleus</keyword>
<keyword evidence="8" id="KW-1185">Reference proteome</keyword>
<evidence type="ECO:0000256" key="3">
    <source>
        <dbReference type="ARBA" id="ARBA00023242"/>
    </source>
</evidence>
<dbReference type="Pfam" id="PF13874">
    <property type="entry name" value="Nup54"/>
    <property type="match status" value="1"/>
</dbReference>
<dbReference type="Gene3D" id="1.20.5.490">
    <property type="entry name" value="Single helix bin"/>
    <property type="match status" value="1"/>
</dbReference>
<feature type="compositionally biased region" description="Low complexity" evidence="5">
    <location>
        <begin position="158"/>
        <end position="175"/>
    </location>
</feature>
<keyword evidence="2" id="KW-0813">Transport</keyword>
<feature type="coiled-coil region" evidence="4">
    <location>
        <begin position="414"/>
        <end position="448"/>
    </location>
</feature>
<sequence>MTGFGFNAPTSSSFGVNTQTTASPFGYASTTSSSAPSFGFGSTTTSSSAPSFGFGSTTTSGSQAPSFGFGAPTTSAAPTFGFGAAATTTAPTFGFGAATATQSQSIFSGLGQSQPTASVAPSFGGFGSSFGAKPFGTTAATPSPFNLSTPFGQGNTTQQSQQQLQQQQQQQQQQLPPNANDLVINSIVNCKLFGDERDQVICKLNLLQACWGTGKGFYGLNMPPVEYTPQNPLCRFKAITYSVKPTSSSRDALVAININKKIDEIRKQEVQLTSNLFAVLGSKPNLSVHLDTLKWYTESKSMALIYVEEKLQNGSTKRISNVDIINYLMQPAPKQQLSNMGIENIFPYTGFTEENLREYYENPPAGIDLRVWKQAQADNPNSAVFIPVPIVGFSELCRKYKCHNEQVTVHKLTLNSISERLSELARKKTRVESKLEQYTDKMDQLTHRIVKVLVGQMVILNAGMALRPEEETIKNQLEILYNDINSPLRFQGKLTEIATLVRLKNSELSEDSKGNSGCIPQVAEEIKHFLELQQTMISEMQTVVKEDFNAINLMKESLKNVR</sequence>
<evidence type="ECO:0000256" key="2">
    <source>
        <dbReference type="ARBA" id="ARBA00022448"/>
    </source>
</evidence>
<dbReference type="PANTHER" id="PTHR13000">
    <property type="entry name" value="NUCLEOPORIN P54"/>
    <property type="match status" value="1"/>
</dbReference>
<evidence type="ECO:0000256" key="1">
    <source>
        <dbReference type="ARBA" id="ARBA00004123"/>
    </source>
</evidence>
<gene>
    <name evidence="7" type="ORF">AGLY_012501</name>
</gene>
<evidence type="ECO:0000313" key="8">
    <source>
        <dbReference type="Proteomes" id="UP000475862"/>
    </source>
</evidence>
<evidence type="ECO:0000256" key="5">
    <source>
        <dbReference type="SAM" id="MobiDB-lite"/>
    </source>
</evidence>
<comment type="subcellular location">
    <subcellularLocation>
        <location evidence="1">Nucleus</location>
    </subcellularLocation>
</comment>
<proteinExistence type="predicted"/>
<dbReference type="GO" id="GO:0017056">
    <property type="term" value="F:structural constituent of nuclear pore"/>
    <property type="evidence" value="ECO:0007669"/>
    <property type="project" value="TreeGrafter"/>
</dbReference>